<evidence type="ECO:0000256" key="1">
    <source>
        <dbReference type="ARBA" id="ARBA00022679"/>
    </source>
</evidence>
<dbReference type="InterPro" id="IPR000571">
    <property type="entry name" value="Znf_CCCH"/>
</dbReference>
<keyword evidence="1" id="KW-0808">Transferase</keyword>
<dbReference type="PROSITE" id="PS50103">
    <property type="entry name" value="ZF_C3H1"/>
    <property type="match status" value="2"/>
</dbReference>
<feature type="domain" description="C3H1-type" evidence="8">
    <location>
        <begin position="52"/>
        <end position="79"/>
    </location>
</feature>
<dbReference type="Gene3D" id="3.30.40.10">
    <property type="entry name" value="Zinc/RING finger domain, C3HC4 (zinc finger)"/>
    <property type="match status" value="1"/>
</dbReference>
<dbReference type="Proteomes" id="UP000244722">
    <property type="component" value="Unassembled WGS sequence"/>
</dbReference>
<feature type="region of interest" description="Disordered" evidence="6">
    <location>
        <begin position="307"/>
        <end position="344"/>
    </location>
</feature>
<dbReference type="SMART" id="SM00184">
    <property type="entry name" value="RING"/>
    <property type="match status" value="1"/>
</dbReference>
<dbReference type="OrthoDB" id="250836at2759"/>
<feature type="zinc finger region" description="C3H1-type" evidence="5">
    <location>
        <begin position="52"/>
        <end position="79"/>
    </location>
</feature>
<gene>
    <name evidence="9" type="ORF">B9Z19DRAFT_1118968</name>
</gene>
<dbReference type="PROSITE" id="PS50089">
    <property type="entry name" value="ZF_RING_2"/>
    <property type="match status" value="1"/>
</dbReference>
<keyword evidence="10" id="KW-1185">Reference proteome</keyword>
<feature type="compositionally biased region" description="Low complexity" evidence="6">
    <location>
        <begin position="23"/>
        <end position="43"/>
    </location>
</feature>
<dbReference type="Pfam" id="PF00097">
    <property type="entry name" value="zf-C3HC4"/>
    <property type="match status" value="1"/>
</dbReference>
<dbReference type="PROSITE" id="PS00518">
    <property type="entry name" value="ZF_RING_1"/>
    <property type="match status" value="1"/>
</dbReference>
<evidence type="ECO:0000256" key="4">
    <source>
        <dbReference type="ARBA" id="ARBA00022833"/>
    </source>
</evidence>
<feature type="zinc finger region" description="C3H1-type" evidence="5">
    <location>
        <begin position="201"/>
        <end position="242"/>
    </location>
</feature>
<dbReference type="SUPFAM" id="SSF57850">
    <property type="entry name" value="RING/U-box"/>
    <property type="match status" value="1"/>
</dbReference>
<name>A0A2T7A793_TUBBO</name>
<keyword evidence="3 5" id="KW-0863">Zinc-finger</keyword>
<dbReference type="InterPro" id="IPR036855">
    <property type="entry name" value="Znf_CCCH_sf"/>
</dbReference>
<feature type="region of interest" description="Disordered" evidence="6">
    <location>
        <begin position="1"/>
        <end position="43"/>
    </location>
</feature>
<dbReference type="GO" id="GO:0000209">
    <property type="term" value="P:protein polyubiquitination"/>
    <property type="evidence" value="ECO:0007669"/>
    <property type="project" value="InterPro"/>
</dbReference>
<evidence type="ECO:0000259" key="8">
    <source>
        <dbReference type="PROSITE" id="PS50103"/>
    </source>
</evidence>
<dbReference type="AlphaFoldDB" id="A0A2T7A793"/>
<dbReference type="PANTHER" id="PTHR11224:SF10">
    <property type="entry name" value="IP09428P-RELATED"/>
    <property type="match status" value="1"/>
</dbReference>
<dbReference type="STRING" id="42251.A0A2T7A793"/>
<dbReference type="InterPro" id="IPR045072">
    <property type="entry name" value="MKRN-like"/>
</dbReference>
<feature type="domain" description="RING-type" evidence="7">
    <location>
        <begin position="105"/>
        <end position="161"/>
    </location>
</feature>
<dbReference type="InterPro" id="IPR017907">
    <property type="entry name" value="Znf_RING_CS"/>
</dbReference>
<protein>
    <submittedName>
        <fullName evidence="9">Uncharacterized protein</fullName>
    </submittedName>
</protein>
<evidence type="ECO:0000256" key="5">
    <source>
        <dbReference type="PROSITE-ProRule" id="PRU00723"/>
    </source>
</evidence>
<feature type="region of interest" description="Disordered" evidence="6">
    <location>
        <begin position="359"/>
        <end position="380"/>
    </location>
</feature>
<dbReference type="GO" id="GO:0061630">
    <property type="term" value="F:ubiquitin protein ligase activity"/>
    <property type="evidence" value="ECO:0007669"/>
    <property type="project" value="InterPro"/>
</dbReference>
<feature type="domain" description="C3H1-type" evidence="8">
    <location>
        <begin position="201"/>
        <end position="242"/>
    </location>
</feature>
<dbReference type="PANTHER" id="PTHR11224">
    <property type="entry name" value="MAKORIN-RELATED"/>
    <property type="match status" value="1"/>
</dbReference>
<evidence type="ECO:0000256" key="6">
    <source>
        <dbReference type="SAM" id="MobiDB-lite"/>
    </source>
</evidence>
<dbReference type="InterPro" id="IPR001841">
    <property type="entry name" value="Znf_RING"/>
</dbReference>
<evidence type="ECO:0000256" key="3">
    <source>
        <dbReference type="ARBA" id="ARBA00022771"/>
    </source>
</evidence>
<evidence type="ECO:0000256" key="2">
    <source>
        <dbReference type="ARBA" id="ARBA00022723"/>
    </source>
</evidence>
<accession>A0A2T7A793</accession>
<dbReference type="GO" id="GO:0008270">
    <property type="term" value="F:zinc ion binding"/>
    <property type="evidence" value="ECO:0007669"/>
    <property type="project" value="UniProtKB-KW"/>
</dbReference>
<organism evidence="9 10">
    <name type="scientific">Tuber borchii</name>
    <name type="common">White truffle</name>
    <dbReference type="NCBI Taxonomy" id="42251"/>
    <lineage>
        <taxon>Eukaryota</taxon>
        <taxon>Fungi</taxon>
        <taxon>Dikarya</taxon>
        <taxon>Ascomycota</taxon>
        <taxon>Pezizomycotina</taxon>
        <taxon>Pezizomycetes</taxon>
        <taxon>Pezizales</taxon>
        <taxon>Tuberaceae</taxon>
        <taxon>Tuber</taxon>
    </lineage>
</organism>
<evidence type="ECO:0000313" key="10">
    <source>
        <dbReference type="Proteomes" id="UP000244722"/>
    </source>
</evidence>
<dbReference type="Pfam" id="PF00642">
    <property type="entry name" value="zf-CCCH"/>
    <property type="match status" value="1"/>
</dbReference>
<dbReference type="EMBL" id="NESQ01000009">
    <property type="protein sequence ID" value="PUU83607.1"/>
    <property type="molecule type" value="Genomic_DNA"/>
</dbReference>
<comment type="caution">
    <text evidence="9">The sequence shown here is derived from an EMBL/GenBank/DDBJ whole genome shotgun (WGS) entry which is preliminary data.</text>
</comment>
<dbReference type="InterPro" id="IPR013083">
    <property type="entry name" value="Znf_RING/FYVE/PHD"/>
</dbReference>
<feature type="compositionally biased region" description="Acidic residues" evidence="6">
    <location>
        <begin position="309"/>
        <end position="340"/>
    </location>
</feature>
<evidence type="ECO:0000313" key="9">
    <source>
        <dbReference type="EMBL" id="PUU83607.1"/>
    </source>
</evidence>
<evidence type="ECO:0000259" key="7">
    <source>
        <dbReference type="PROSITE" id="PS50089"/>
    </source>
</evidence>
<dbReference type="SMART" id="SM00356">
    <property type="entry name" value="ZnF_C3H1"/>
    <property type="match status" value="2"/>
</dbReference>
<dbReference type="SUPFAM" id="SSF90229">
    <property type="entry name" value="CCCH zinc finger"/>
    <property type="match status" value="1"/>
</dbReference>
<dbReference type="InterPro" id="IPR018957">
    <property type="entry name" value="Znf_C3HC4_RING-type"/>
</dbReference>
<sequence>MEKPPPKKTPSPTAQPFIPGRQTTRTSSFTSPPTLALSNASSAASKPRVNLPASQVPCRYFAAGYCQRGPTCFYKHDLSSVTLPGLEDADKGKKTREPPENTDTCAICFEIPATYGLLTSCDHVFCLSCIRAWRSTAAPDAVPDSEGGVLSKTSKTCPLCRVRSKFIIPSSVFPRPVGEAPDEGEKTNPTKDAIIAAYLAKLKTIPCRHFANSLLPNAPPRPRRDLPDCPFGNDCHYKHTFRGSPYVFSDSELSAQRRRRTQSHRRLGWMERLLFGATYDPGSDMPSPPWPVSEAEARTLMEIILEGGDPPEWDEFEEEEEEDEDDEDDYYEDDVDDPFDPDWGQRIFNAVESSVPRGFNSRSRWVQGGREADEDNVFTF</sequence>
<proteinExistence type="predicted"/>
<reference evidence="9 10" key="1">
    <citation type="submission" date="2017-04" db="EMBL/GenBank/DDBJ databases">
        <title>Draft genome sequence of Tuber borchii Vittad., a whitish edible truffle.</title>
        <authorList>
            <consortium name="DOE Joint Genome Institute"/>
            <person name="Murat C."/>
            <person name="Kuo A."/>
            <person name="Barry K.W."/>
            <person name="Clum A."/>
            <person name="Dockter R.B."/>
            <person name="Fauchery L."/>
            <person name="Iotti M."/>
            <person name="Kohler A."/>
            <person name="Labutti K."/>
            <person name="Lindquist E.A."/>
            <person name="Lipzen A."/>
            <person name="Ohm R.A."/>
            <person name="Wang M."/>
            <person name="Grigoriev I.V."/>
            <person name="Zambonelli A."/>
            <person name="Martin F.M."/>
        </authorList>
    </citation>
    <scope>NUCLEOTIDE SEQUENCE [LARGE SCALE GENOMIC DNA]</scope>
    <source>
        <strain evidence="9 10">Tbo3840</strain>
    </source>
</reference>
<keyword evidence="2 5" id="KW-0479">Metal-binding</keyword>
<keyword evidence="4 5" id="KW-0862">Zinc</keyword>